<dbReference type="GO" id="GO:0010181">
    <property type="term" value="F:FMN binding"/>
    <property type="evidence" value="ECO:0007669"/>
    <property type="project" value="InterPro"/>
</dbReference>
<evidence type="ECO:0000256" key="1">
    <source>
        <dbReference type="ARBA" id="ARBA00001917"/>
    </source>
</evidence>
<keyword evidence="6" id="KW-0479">Metal-binding</keyword>
<dbReference type="GO" id="GO:0051536">
    <property type="term" value="F:iron-sulfur cluster binding"/>
    <property type="evidence" value="ECO:0007669"/>
    <property type="project" value="UniProtKB-KW"/>
</dbReference>
<keyword evidence="4" id="KW-0285">Flavoprotein</keyword>
<keyword evidence="13" id="KW-1185">Reference proteome</keyword>
<dbReference type="PANTHER" id="PTHR42917:SF2">
    <property type="entry name" value="2,4-DIENOYL-COA REDUCTASE [(2E)-ENOYL-COA-PRODUCING]"/>
    <property type="match status" value="1"/>
</dbReference>
<dbReference type="GO" id="GO:0046872">
    <property type="term" value="F:metal ion binding"/>
    <property type="evidence" value="ECO:0007669"/>
    <property type="project" value="UniProtKB-KW"/>
</dbReference>
<dbReference type="Gene3D" id="3.40.50.720">
    <property type="entry name" value="NAD(P)-binding Rossmann-like Domain"/>
    <property type="match status" value="1"/>
</dbReference>
<sequence>MQASDKYPHVFTPFRIGKVEVRNRIFLPAHTTNFAENFLPTDRHKAYLVERAKGGIGLIFLEPLRVHRTSLGRAGGISGAVPASLPKLRGITDAIKAEGARAFTQITHTGRHSDNFTDRLPAWGPSPVPWTTSGEIPHTMTRREMDEVTDSYVRTARFAVEAGFEGLEVHFGHGHLLHQFLSPACNVREDEYGGAFENRLRYPLEVFDAVLGAVGKQIEIGVRVSVADLMHGGMSQDESFEAIRRAAQRQGCKFVHASVAAYHWPSIGHHVADMSYPSHPYLDDTLRLHDVLGDMPLLAVNRYTSLKDCEDALATGKIAMVGMNRAHMADPYIIAKTIQGNENDIRPCISSNHCIGQIALHRPAACMMNPRMGKESEWSEPPEPARHRKRVLVVGGGPAGLEAARVASLRGHNVVLWEAGSTLGGRLLVGELGHGRADLKRMRKYLVDQLERTSTKVELAHVADPQGIASFAPDVVILSIGSQVEALPPGMTGTVEEAIADTSACHHGRHVAIFDKSGSWAGLSAAETLAFRGADVTVFSSPDSPFWDVNIYSRMTAMERLEQQGVKLRPGHVLLGIREGRALMRNKFSAEQVDYGPFECFLYASRGISAFVMQSEIERLGITVVTVGDALAPHSLFEAIYDANAAARLL</sequence>
<evidence type="ECO:0000313" key="12">
    <source>
        <dbReference type="EMBL" id="OWT63938.1"/>
    </source>
</evidence>
<dbReference type="Proteomes" id="UP000214603">
    <property type="component" value="Unassembled WGS sequence"/>
</dbReference>
<proteinExistence type="inferred from homology"/>
<comment type="cofactor">
    <cofactor evidence="1">
        <name>FMN</name>
        <dbReference type="ChEBI" id="CHEBI:58210"/>
    </cofactor>
</comment>
<evidence type="ECO:0000259" key="11">
    <source>
        <dbReference type="Pfam" id="PF07992"/>
    </source>
</evidence>
<dbReference type="InterPro" id="IPR001155">
    <property type="entry name" value="OxRdtase_FMN_N"/>
</dbReference>
<dbReference type="OrthoDB" id="8523426at2"/>
<dbReference type="SUPFAM" id="SSF51905">
    <property type="entry name" value="FAD/NAD(P)-binding domain"/>
    <property type="match status" value="1"/>
</dbReference>
<evidence type="ECO:0000256" key="6">
    <source>
        <dbReference type="ARBA" id="ARBA00022723"/>
    </source>
</evidence>
<reference evidence="13" key="1">
    <citation type="submission" date="2017-06" db="EMBL/GenBank/DDBJ databases">
        <title>Herbaspirillum phytohormonus sp. nov., isolated from the root nodule of Robinia pseudoacacia in lead-zinc mine.</title>
        <authorList>
            <person name="Fan M."/>
            <person name="Lin Y."/>
        </authorList>
    </citation>
    <scope>NUCLEOTIDE SEQUENCE [LARGE SCALE GENOMIC DNA]</scope>
    <source>
        <strain evidence="13">SC-089</strain>
    </source>
</reference>
<dbReference type="PANTHER" id="PTHR42917">
    <property type="entry name" value="2,4-DIENOYL-COA REDUCTASE"/>
    <property type="match status" value="1"/>
</dbReference>
<evidence type="ECO:0000256" key="9">
    <source>
        <dbReference type="ARBA" id="ARBA00023014"/>
    </source>
</evidence>
<dbReference type="RefSeq" id="WP_088602518.1">
    <property type="nucleotide sequence ID" value="NZ_NJIH01000003.1"/>
</dbReference>
<protein>
    <recommendedName>
        <fullName evidence="14">NADH:flavin oxidoreductase</fullName>
    </recommendedName>
</protein>
<dbReference type="InterPro" id="IPR023753">
    <property type="entry name" value="FAD/NAD-binding_dom"/>
</dbReference>
<dbReference type="EMBL" id="NJIH01000003">
    <property type="protein sequence ID" value="OWT63938.1"/>
    <property type="molecule type" value="Genomic_DNA"/>
</dbReference>
<dbReference type="SUPFAM" id="SSF51395">
    <property type="entry name" value="FMN-linked oxidoreductases"/>
    <property type="match status" value="1"/>
</dbReference>
<gene>
    <name evidence="12" type="ORF">CEY11_06450</name>
</gene>
<dbReference type="GO" id="GO:0016491">
    <property type="term" value="F:oxidoreductase activity"/>
    <property type="evidence" value="ECO:0007669"/>
    <property type="project" value="UniProtKB-KW"/>
</dbReference>
<comment type="cofactor">
    <cofactor evidence="2">
        <name>[4Fe-4S] cluster</name>
        <dbReference type="ChEBI" id="CHEBI:49883"/>
    </cofactor>
</comment>
<feature type="domain" description="NADH:flavin oxidoreductase/NADH oxidase N-terminal" evidence="10">
    <location>
        <begin position="10"/>
        <end position="340"/>
    </location>
</feature>
<dbReference type="InterPro" id="IPR036188">
    <property type="entry name" value="FAD/NAD-bd_sf"/>
</dbReference>
<name>A0A225MRU5_9BURK</name>
<accession>A0A225MRU5</accession>
<feature type="domain" description="FAD/NAD(P)-binding" evidence="11">
    <location>
        <begin position="390"/>
        <end position="579"/>
    </location>
</feature>
<comment type="caution">
    <text evidence="12">The sequence shown here is derived from an EMBL/GenBank/DDBJ whole genome shotgun (WGS) entry which is preliminary data.</text>
</comment>
<evidence type="ECO:0000256" key="7">
    <source>
        <dbReference type="ARBA" id="ARBA00023002"/>
    </source>
</evidence>
<evidence type="ECO:0000256" key="4">
    <source>
        <dbReference type="ARBA" id="ARBA00022630"/>
    </source>
</evidence>
<keyword evidence="7" id="KW-0560">Oxidoreductase</keyword>
<keyword evidence="9" id="KW-0411">Iron-sulfur</keyword>
<dbReference type="InterPro" id="IPR013785">
    <property type="entry name" value="Aldolase_TIM"/>
</dbReference>
<keyword evidence="8" id="KW-0408">Iron</keyword>
<evidence type="ECO:0000256" key="3">
    <source>
        <dbReference type="ARBA" id="ARBA00011048"/>
    </source>
</evidence>
<dbReference type="Gene3D" id="3.20.20.70">
    <property type="entry name" value="Aldolase class I"/>
    <property type="match status" value="1"/>
</dbReference>
<evidence type="ECO:0000256" key="8">
    <source>
        <dbReference type="ARBA" id="ARBA00023004"/>
    </source>
</evidence>
<evidence type="ECO:0000313" key="13">
    <source>
        <dbReference type="Proteomes" id="UP000214603"/>
    </source>
</evidence>
<dbReference type="Gene3D" id="3.50.50.60">
    <property type="entry name" value="FAD/NAD(P)-binding domain"/>
    <property type="match status" value="1"/>
</dbReference>
<comment type="similarity">
    <text evidence="3">In the N-terminal section; belongs to the NADH:flavin oxidoreductase/NADH oxidase family.</text>
</comment>
<keyword evidence="5" id="KW-0288">FMN</keyword>
<dbReference type="Pfam" id="PF00724">
    <property type="entry name" value="Oxidored_FMN"/>
    <property type="match status" value="1"/>
</dbReference>
<evidence type="ECO:0000256" key="5">
    <source>
        <dbReference type="ARBA" id="ARBA00022643"/>
    </source>
</evidence>
<evidence type="ECO:0008006" key="14">
    <source>
        <dbReference type="Google" id="ProtNLM"/>
    </source>
</evidence>
<organism evidence="12 13">
    <name type="scientific">Candidimonas nitroreducens</name>
    <dbReference type="NCBI Taxonomy" id="683354"/>
    <lineage>
        <taxon>Bacteria</taxon>
        <taxon>Pseudomonadati</taxon>
        <taxon>Pseudomonadota</taxon>
        <taxon>Betaproteobacteria</taxon>
        <taxon>Burkholderiales</taxon>
        <taxon>Alcaligenaceae</taxon>
        <taxon>Candidimonas</taxon>
    </lineage>
</organism>
<dbReference type="Pfam" id="PF07992">
    <property type="entry name" value="Pyr_redox_2"/>
    <property type="match status" value="1"/>
</dbReference>
<evidence type="ECO:0000256" key="2">
    <source>
        <dbReference type="ARBA" id="ARBA00001966"/>
    </source>
</evidence>
<dbReference type="AlphaFoldDB" id="A0A225MRU5"/>
<dbReference type="InterPro" id="IPR051793">
    <property type="entry name" value="NADH:flavin_oxidoreductase"/>
</dbReference>
<evidence type="ECO:0000259" key="10">
    <source>
        <dbReference type="Pfam" id="PF00724"/>
    </source>
</evidence>